<dbReference type="AlphaFoldDB" id="L8P191"/>
<proteinExistence type="predicted"/>
<name>L8P191_STRVR</name>
<reference evidence="1 2" key="1">
    <citation type="journal article" date="2013" name="Genome Announc.">
        <title>Draft Genome Sequence of Streptomyces viridochromogenes Strain Tu57, Producer of Avilamycin.</title>
        <authorList>
            <person name="Gruning B.A."/>
            <person name="Erxleben A."/>
            <person name="Hahnlein A."/>
            <person name="Gunther S."/>
        </authorList>
    </citation>
    <scope>NUCLEOTIDE SEQUENCE [LARGE SCALE GENOMIC DNA]</scope>
    <source>
        <strain evidence="1 2">Tue57</strain>
    </source>
</reference>
<evidence type="ECO:0000313" key="2">
    <source>
        <dbReference type="Proteomes" id="UP000011205"/>
    </source>
</evidence>
<organism evidence="1 2">
    <name type="scientific">Streptomyces viridochromogenes Tue57</name>
    <dbReference type="NCBI Taxonomy" id="1160705"/>
    <lineage>
        <taxon>Bacteria</taxon>
        <taxon>Bacillati</taxon>
        <taxon>Actinomycetota</taxon>
        <taxon>Actinomycetes</taxon>
        <taxon>Kitasatosporales</taxon>
        <taxon>Streptomycetaceae</taxon>
        <taxon>Streptomyces</taxon>
    </lineage>
</organism>
<evidence type="ECO:0000313" key="1">
    <source>
        <dbReference type="EMBL" id="ELS50250.1"/>
    </source>
</evidence>
<gene>
    <name evidence="1" type="ORF">STVIR_8800</name>
</gene>
<dbReference type="PATRIC" id="fig|1160705.3.peg.8696"/>
<dbReference type="EMBL" id="AMLP01000293">
    <property type="protein sequence ID" value="ELS50250.1"/>
    <property type="molecule type" value="Genomic_DNA"/>
</dbReference>
<accession>L8P191</accession>
<dbReference type="Proteomes" id="UP000011205">
    <property type="component" value="Unassembled WGS sequence"/>
</dbReference>
<sequence>MGSATGAASDVGQSITITVFSASIALGGRRHAFPKGA</sequence>
<comment type="caution">
    <text evidence="1">The sequence shown here is derived from an EMBL/GenBank/DDBJ whole genome shotgun (WGS) entry which is preliminary data.</text>
</comment>
<protein>
    <submittedName>
        <fullName evidence="1">Uncharacterized protein</fullName>
    </submittedName>
</protein>